<keyword evidence="16" id="KW-1185">Reference proteome</keyword>
<evidence type="ECO:0000256" key="5">
    <source>
        <dbReference type="ARBA" id="ARBA00022763"/>
    </source>
</evidence>
<evidence type="ECO:0000256" key="12">
    <source>
        <dbReference type="ARBA" id="ARBA00042677"/>
    </source>
</evidence>
<organism evidence="15 16">
    <name type="scientific">Trypanosoma rangeli SC58</name>
    <dbReference type="NCBI Taxonomy" id="429131"/>
    <lineage>
        <taxon>Eukaryota</taxon>
        <taxon>Discoba</taxon>
        <taxon>Euglenozoa</taxon>
        <taxon>Kinetoplastea</taxon>
        <taxon>Metakinetoplastina</taxon>
        <taxon>Trypanosomatida</taxon>
        <taxon>Trypanosomatidae</taxon>
        <taxon>Trypanosoma</taxon>
        <taxon>Herpetosoma</taxon>
    </lineage>
</organism>
<evidence type="ECO:0000313" key="15">
    <source>
        <dbReference type="EMBL" id="ESL11161.1"/>
    </source>
</evidence>
<evidence type="ECO:0000313" key="16">
    <source>
        <dbReference type="Proteomes" id="UP000031737"/>
    </source>
</evidence>
<keyword evidence="5" id="KW-0227">DNA damage</keyword>
<keyword evidence="4" id="KW-0255">Endonuclease</keyword>
<protein>
    <recommendedName>
        <fullName evidence="11">Protein artemis</fullName>
    </recommendedName>
    <alternativeName>
        <fullName evidence="12">DNA cross-link repair 1C protein</fullName>
    </alternativeName>
</protein>
<comment type="subcellular location">
    <subcellularLocation>
        <location evidence="1">Nucleus</location>
    </subcellularLocation>
</comment>
<evidence type="ECO:0000256" key="11">
    <source>
        <dbReference type="ARBA" id="ARBA00039759"/>
    </source>
</evidence>
<evidence type="ECO:0000259" key="14">
    <source>
        <dbReference type="Pfam" id="PF07522"/>
    </source>
</evidence>
<evidence type="ECO:0000256" key="3">
    <source>
        <dbReference type="ARBA" id="ARBA00022722"/>
    </source>
</evidence>
<dbReference type="GO" id="GO:0006303">
    <property type="term" value="P:double-strand break repair via nonhomologous end joining"/>
    <property type="evidence" value="ECO:0007669"/>
    <property type="project" value="TreeGrafter"/>
</dbReference>
<dbReference type="SUPFAM" id="SSF56281">
    <property type="entry name" value="Metallo-hydrolase/oxidoreductase"/>
    <property type="match status" value="1"/>
</dbReference>
<dbReference type="GO" id="GO:0005634">
    <property type="term" value="C:nucleus"/>
    <property type="evidence" value="ECO:0007669"/>
    <property type="project" value="UniProtKB-SubCell"/>
</dbReference>
<dbReference type="EMBL" id="AUPL01001098">
    <property type="protein sequence ID" value="ESL11161.1"/>
    <property type="molecule type" value="Genomic_DNA"/>
</dbReference>
<accession>A0A061JAQ2</accession>
<dbReference type="InterPro" id="IPR036866">
    <property type="entry name" value="RibonucZ/Hydroxyglut_hydro"/>
</dbReference>
<feature type="domain" description="DNA repair metallo-beta-lactamase" evidence="14">
    <location>
        <begin position="461"/>
        <end position="520"/>
    </location>
</feature>
<gene>
    <name evidence="15" type="ORF">TRSC58_01098</name>
</gene>
<evidence type="ECO:0000256" key="9">
    <source>
        <dbReference type="ARBA" id="ARBA00023204"/>
    </source>
</evidence>
<dbReference type="AlphaFoldDB" id="A0A061JAQ2"/>
<keyword evidence="9" id="KW-0234">DNA repair</keyword>
<dbReference type="GO" id="GO:0035312">
    <property type="term" value="F:5'-3' DNA exonuclease activity"/>
    <property type="evidence" value="ECO:0007669"/>
    <property type="project" value="TreeGrafter"/>
</dbReference>
<evidence type="ECO:0000256" key="7">
    <source>
        <dbReference type="ARBA" id="ARBA00022839"/>
    </source>
</evidence>
<dbReference type="OrthoDB" id="262529at2759"/>
<evidence type="ECO:0000256" key="10">
    <source>
        <dbReference type="ARBA" id="ARBA00023242"/>
    </source>
</evidence>
<name>A0A061JAQ2_TRYRA</name>
<evidence type="ECO:0000256" key="8">
    <source>
        <dbReference type="ARBA" id="ARBA00023172"/>
    </source>
</evidence>
<sequence length="714" mass="80694">MQPTANTTRLSLTRQHAVAEYMRSREVYRNETVAVLVDAFRHTHAYTKLFGSVKDESGLAGEIQQFRVLFFLSHFHSDHYSGITEGWNHGTIYASRSTANVLCWRLGLPESRVKRMDFCVTYVFSLKDGALLYEQKEETAGQSCPEECFSLTLISAKHCPGAVMFLFRSAVFGTVLHTGDFRFTQEKFTFFRPLEALRMRCTHEEVEMDKDPILRSVAGKIDVLFLDNTFCDRRFSFLSRAESLREVNQAVLSMFREHASTLKSEEEQVAPLAQEGKERAVSVAVFIGSYFIGKERIALSIQENFPLASVKDAKCRVVPTYVSPEKYEALRQLDYHLDHFVPFPRYQGAVKSESSTLEPFTRHAVRLPQDTLSSSPEVAQDVFPSFEQAEVPCNEIVYYLTIFLVPFSSVTRPALAVASGGRSRRQRDDSTTGEAAGEAHQDVSFSGEFISLWGEEVVDLKQFDKVLYVEPTGWSRKVSRQPLSKRVTLLRLPYSEHSSFTELVDFVEFMNPTAIVPTVSLELFKKYEVLFAEKAPRLRQRYANAQPLSRFLVPKQLPALGGSDTKVLEGSCVSAIERRKQRNPFAPITVIEEVILIDEDYKSCNFLDSKVAQVTDTLNESEVDGENEVLALRKSAQGSRVTNAFVSVGNPVTREMSEKEVTRHGVGREQMNTQISTYHRARLNNVSTDDSDDSDDCVCVLVRPHFTEVSDSSN</sequence>
<dbReference type="Pfam" id="PF07522">
    <property type="entry name" value="DRMBL"/>
    <property type="match status" value="1"/>
</dbReference>
<feature type="region of interest" description="Disordered" evidence="13">
    <location>
        <begin position="418"/>
        <end position="439"/>
    </location>
</feature>
<dbReference type="PANTHER" id="PTHR23240:SF8">
    <property type="entry name" value="PROTEIN ARTEMIS"/>
    <property type="match status" value="1"/>
</dbReference>
<dbReference type="PANTHER" id="PTHR23240">
    <property type="entry name" value="DNA CROSS-LINK REPAIR PROTEIN PSO2/SNM1-RELATED"/>
    <property type="match status" value="1"/>
</dbReference>
<dbReference type="VEuPathDB" id="TriTrypDB:TRSC58_01098"/>
<evidence type="ECO:0000256" key="1">
    <source>
        <dbReference type="ARBA" id="ARBA00004123"/>
    </source>
</evidence>
<dbReference type="Proteomes" id="UP000031737">
    <property type="component" value="Unassembled WGS sequence"/>
</dbReference>
<keyword evidence="3" id="KW-0540">Nuclease</keyword>
<dbReference type="GO" id="GO:0003684">
    <property type="term" value="F:damaged DNA binding"/>
    <property type="evidence" value="ECO:0007669"/>
    <property type="project" value="TreeGrafter"/>
</dbReference>
<dbReference type="Gene3D" id="3.60.15.10">
    <property type="entry name" value="Ribonuclease Z/Hydroxyacylglutathione hydrolase-like"/>
    <property type="match status" value="1"/>
</dbReference>
<keyword evidence="10" id="KW-0539">Nucleus</keyword>
<dbReference type="GO" id="GO:0006310">
    <property type="term" value="P:DNA recombination"/>
    <property type="evidence" value="ECO:0007669"/>
    <property type="project" value="UniProtKB-KW"/>
</dbReference>
<dbReference type="GO" id="GO:0004519">
    <property type="term" value="F:endonuclease activity"/>
    <property type="evidence" value="ECO:0007669"/>
    <property type="project" value="UniProtKB-KW"/>
</dbReference>
<dbReference type="InterPro" id="IPR011084">
    <property type="entry name" value="DRMBL"/>
</dbReference>
<evidence type="ECO:0000256" key="2">
    <source>
        <dbReference type="ARBA" id="ARBA00010304"/>
    </source>
</evidence>
<keyword evidence="7" id="KW-0269">Exonuclease</keyword>
<dbReference type="GO" id="GO:0036297">
    <property type="term" value="P:interstrand cross-link repair"/>
    <property type="evidence" value="ECO:0007669"/>
    <property type="project" value="TreeGrafter"/>
</dbReference>
<keyword evidence="8" id="KW-0233">DNA recombination</keyword>
<evidence type="ECO:0000256" key="6">
    <source>
        <dbReference type="ARBA" id="ARBA00022801"/>
    </source>
</evidence>
<proteinExistence type="inferred from homology"/>
<reference evidence="15 16" key="1">
    <citation type="submission" date="2013-07" db="EMBL/GenBank/DDBJ databases">
        <authorList>
            <person name="Stoco P.H."/>
            <person name="Wagner G."/>
            <person name="Gerber A."/>
            <person name="Zaha A."/>
            <person name="Thompson C."/>
            <person name="Bartholomeu D.C."/>
            <person name="Luckemeyer D.D."/>
            <person name="Bahia D."/>
            <person name="Loreto E."/>
            <person name="Prestes E.B."/>
            <person name="Lima F.M."/>
            <person name="Rodrigues-Luiz G."/>
            <person name="Vallejo G.A."/>
            <person name="Filho J.F."/>
            <person name="Monteiro K.M."/>
            <person name="Tyler K.M."/>
            <person name="de Almeida L.G."/>
            <person name="Ortiz M.F."/>
            <person name="Siervo M.A."/>
            <person name="de Moraes M.H."/>
            <person name="Cunha O.L."/>
            <person name="Mendonca-Neto R."/>
            <person name="Silva R."/>
            <person name="Teixeira S.M."/>
            <person name="Murta S.M."/>
            <person name="Sincero T.C."/>
            <person name="Mendes T.A."/>
            <person name="Urmenyi T.P."/>
            <person name="Silva V.G."/>
            <person name="da Rocha W.D."/>
            <person name="Andersson B."/>
            <person name="Romanha A.J."/>
            <person name="Steindel M."/>
            <person name="de Vasconcelos A.T."/>
            <person name="Grisard E.C."/>
        </authorList>
    </citation>
    <scope>NUCLEOTIDE SEQUENCE [LARGE SCALE GENOMIC DNA]</scope>
    <source>
        <strain evidence="15 16">SC58</strain>
    </source>
</reference>
<keyword evidence="6" id="KW-0378">Hydrolase</keyword>
<evidence type="ECO:0000256" key="13">
    <source>
        <dbReference type="SAM" id="MobiDB-lite"/>
    </source>
</evidence>
<comment type="caution">
    <text evidence="15">The sequence shown here is derived from an EMBL/GenBank/DDBJ whole genome shotgun (WGS) entry which is preliminary data.</text>
</comment>
<comment type="similarity">
    <text evidence="2">Belongs to the DNA repair metallo-beta-lactamase (DRMBL) family.</text>
</comment>
<evidence type="ECO:0000256" key="4">
    <source>
        <dbReference type="ARBA" id="ARBA00022759"/>
    </source>
</evidence>